<gene>
    <name evidence="1" type="ORF">B0H16DRAFT_1502415</name>
</gene>
<accession>A0AAD7K8X8</accession>
<reference evidence="1" key="1">
    <citation type="submission" date="2023-03" db="EMBL/GenBank/DDBJ databases">
        <title>Massive genome expansion in bonnet fungi (Mycena s.s.) driven by repeated elements and novel gene families across ecological guilds.</title>
        <authorList>
            <consortium name="Lawrence Berkeley National Laboratory"/>
            <person name="Harder C.B."/>
            <person name="Miyauchi S."/>
            <person name="Viragh M."/>
            <person name="Kuo A."/>
            <person name="Thoen E."/>
            <person name="Andreopoulos B."/>
            <person name="Lu D."/>
            <person name="Skrede I."/>
            <person name="Drula E."/>
            <person name="Henrissat B."/>
            <person name="Morin E."/>
            <person name="Kohler A."/>
            <person name="Barry K."/>
            <person name="LaButti K."/>
            <person name="Morin E."/>
            <person name="Salamov A."/>
            <person name="Lipzen A."/>
            <person name="Mereny Z."/>
            <person name="Hegedus B."/>
            <person name="Baldrian P."/>
            <person name="Stursova M."/>
            <person name="Weitz H."/>
            <person name="Taylor A."/>
            <person name="Grigoriev I.V."/>
            <person name="Nagy L.G."/>
            <person name="Martin F."/>
            <person name="Kauserud H."/>
        </authorList>
    </citation>
    <scope>NUCLEOTIDE SEQUENCE</scope>
    <source>
        <strain evidence="1">CBHHK182m</strain>
    </source>
</reference>
<comment type="caution">
    <text evidence="1">The sequence shown here is derived from an EMBL/GenBank/DDBJ whole genome shotgun (WGS) entry which is preliminary data.</text>
</comment>
<organism evidence="1 2">
    <name type="scientific">Mycena metata</name>
    <dbReference type="NCBI Taxonomy" id="1033252"/>
    <lineage>
        <taxon>Eukaryota</taxon>
        <taxon>Fungi</taxon>
        <taxon>Dikarya</taxon>
        <taxon>Basidiomycota</taxon>
        <taxon>Agaricomycotina</taxon>
        <taxon>Agaricomycetes</taxon>
        <taxon>Agaricomycetidae</taxon>
        <taxon>Agaricales</taxon>
        <taxon>Marasmiineae</taxon>
        <taxon>Mycenaceae</taxon>
        <taxon>Mycena</taxon>
    </lineage>
</organism>
<protein>
    <submittedName>
        <fullName evidence="1">Uncharacterized protein</fullName>
    </submittedName>
</protein>
<evidence type="ECO:0000313" key="2">
    <source>
        <dbReference type="Proteomes" id="UP001215598"/>
    </source>
</evidence>
<dbReference type="AlphaFoldDB" id="A0AAD7K8X8"/>
<keyword evidence="2" id="KW-1185">Reference proteome</keyword>
<dbReference type="Proteomes" id="UP001215598">
    <property type="component" value="Unassembled WGS sequence"/>
</dbReference>
<name>A0AAD7K8X8_9AGAR</name>
<evidence type="ECO:0000313" key="1">
    <source>
        <dbReference type="EMBL" id="KAJ7778150.1"/>
    </source>
</evidence>
<dbReference type="EMBL" id="JARKIB010000007">
    <property type="protein sequence ID" value="KAJ7778150.1"/>
    <property type="molecule type" value="Genomic_DNA"/>
</dbReference>
<proteinExistence type="predicted"/>
<sequence length="248" mass="28638">MFLTRSLDEFASGHPWAGLTLKRIARKGMGFESFLSKSTTSIKLVAHSMRFSIEQYEFLATGITRRIPWYLDIHLAFEEQSLRQVQDLSREICEKYPRFEQYEDAWPIPVIIKRILGQSSMAYDVPASTCAASSTFDLGRSQDFAGCVQQIDESEPFLPPVHRRQHRCPHLANYHAGPRSISPTAKTLLSFLNMEEELAPALYFLGVRDDAQFQTVRRMSEARKSQLLMDTEDLKLTPFQRRVMYMIF</sequence>
<feature type="non-terminal residue" evidence="1">
    <location>
        <position position="1"/>
    </location>
</feature>